<dbReference type="InterPro" id="IPR017926">
    <property type="entry name" value="GATASE"/>
</dbReference>
<proteinExistence type="predicted"/>
<dbReference type="RefSeq" id="WP_027846690.1">
    <property type="nucleotide sequence ID" value="NZ_LMTZ01000101.1"/>
</dbReference>
<keyword evidence="2" id="KW-0315">Glutamine amidotransferase</keyword>
<keyword evidence="3" id="KW-1185">Reference proteome</keyword>
<dbReference type="InterPro" id="IPR029062">
    <property type="entry name" value="Class_I_gatase-like"/>
</dbReference>
<reference evidence="2 3" key="1">
    <citation type="journal article" date="2015" name="Genome Announc.">
        <title>Draft Genome of the Euendolithic (true boring) Cyanobacterium Mastigocoleus testarum strain BC008.</title>
        <authorList>
            <person name="Guida B.S."/>
            <person name="Garcia-Pichel F."/>
        </authorList>
    </citation>
    <scope>NUCLEOTIDE SEQUENCE [LARGE SCALE GENOMIC DNA]</scope>
    <source>
        <strain evidence="2 3">BC008</strain>
    </source>
</reference>
<keyword evidence="2" id="KW-0436">Ligase</keyword>
<dbReference type="GO" id="GO:0003922">
    <property type="term" value="F:GMP synthase (glutamine-hydrolyzing) activity"/>
    <property type="evidence" value="ECO:0007669"/>
    <property type="project" value="UniProtKB-EC"/>
</dbReference>
<dbReference type="SUPFAM" id="SSF52317">
    <property type="entry name" value="Class I glutamine amidotransferase-like"/>
    <property type="match status" value="1"/>
</dbReference>
<comment type="caution">
    <text evidence="2">The sequence shown here is derived from an EMBL/GenBank/DDBJ whole genome shotgun (WGS) entry which is preliminary data.</text>
</comment>
<evidence type="ECO:0000313" key="2">
    <source>
        <dbReference type="EMBL" id="KST65976.1"/>
    </source>
</evidence>
<dbReference type="PANTHER" id="PTHR42695:SF5">
    <property type="entry name" value="GLUTAMINE AMIDOTRANSFERASE YLR126C-RELATED"/>
    <property type="match status" value="1"/>
</dbReference>
<sequence>MKNATIIRHIAFEDLGSLGDVLEERNYVMKYIEAGSDNIADIDALKTDLLIILGGPIGAYDEQDYPFITDELRLLKLRLNADLPTIGICLGAQLMARALGAKVYPGHTKEIGWSPIELSETGKDSSLVHLVADHAAVLHWHGDTFDLPVGATHLASSSQYQNQAFSFGKAALALQFHPEVTTRGLERWLIGHACEIGSTAGVTIPNLRRDTATYGYILENKARKFWHDWLFKVESKQGVLSSVA</sequence>
<dbReference type="AlphaFoldDB" id="A0A0V7ZNH2"/>
<dbReference type="NCBIfam" id="NF005458">
    <property type="entry name" value="PRK07053.1"/>
    <property type="match status" value="1"/>
</dbReference>
<accession>A0A0V7ZNH2</accession>
<keyword evidence="2" id="KW-0808">Transferase</keyword>
<dbReference type="GO" id="GO:0016740">
    <property type="term" value="F:transferase activity"/>
    <property type="evidence" value="ECO:0007669"/>
    <property type="project" value="UniProtKB-KW"/>
</dbReference>
<dbReference type="EC" id="6.3.5.2" evidence="2"/>
<organism evidence="2 3">
    <name type="scientific">Mastigocoleus testarum BC008</name>
    <dbReference type="NCBI Taxonomy" id="371196"/>
    <lineage>
        <taxon>Bacteria</taxon>
        <taxon>Bacillati</taxon>
        <taxon>Cyanobacteriota</taxon>
        <taxon>Cyanophyceae</taxon>
        <taxon>Nostocales</taxon>
        <taxon>Hapalosiphonaceae</taxon>
        <taxon>Mastigocoleus</taxon>
    </lineage>
</organism>
<gene>
    <name evidence="2" type="ORF">BC008_23660</name>
</gene>
<dbReference type="OrthoDB" id="9813383at2"/>
<dbReference type="Pfam" id="PF00117">
    <property type="entry name" value="GATase"/>
    <property type="match status" value="1"/>
</dbReference>
<dbReference type="GO" id="GO:0005829">
    <property type="term" value="C:cytosol"/>
    <property type="evidence" value="ECO:0007669"/>
    <property type="project" value="TreeGrafter"/>
</dbReference>
<dbReference type="FunFam" id="3.40.50.880:FF:000033">
    <property type="entry name" value="Glutamine amidotransferase class-I"/>
    <property type="match status" value="1"/>
</dbReference>
<dbReference type="PROSITE" id="PS51273">
    <property type="entry name" value="GATASE_TYPE_1"/>
    <property type="match status" value="1"/>
</dbReference>
<evidence type="ECO:0000313" key="3">
    <source>
        <dbReference type="Proteomes" id="UP000053372"/>
    </source>
</evidence>
<dbReference type="PANTHER" id="PTHR42695">
    <property type="entry name" value="GLUTAMINE AMIDOTRANSFERASE YLR126C-RELATED"/>
    <property type="match status" value="1"/>
</dbReference>
<dbReference type="Gene3D" id="3.40.50.880">
    <property type="match status" value="1"/>
</dbReference>
<protein>
    <submittedName>
        <fullName evidence="2">Glutamine amidotransferase</fullName>
        <ecNumber evidence="2">6.3.5.2</ecNumber>
    </submittedName>
</protein>
<dbReference type="InterPro" id="IPR044992">
    <property type="entry name" value="ChyE-like"/>
</dbReference>
<dbReference type="CDD" id="cd01741">
    <property type="entry name" value="GATase1_1"/>
    <property type="match status" value="1"/>
</dbReference>
<evidence type="ECO:0000259" key="1">
    <source>
        <dbReference type="Pfam" id="PF00117"/>
    </source>
</evidence>
<dbReference type="Proteomes" id="UP000053372">
    <property type="component" value="Unassembled WGS sequence"/>
</dbReference>
<feature type="domain" description="Glutamine amidotransferase" evidence="1">
    <location>
        <begin position="36"/>
        <end position="183"/>
    </location>
</feature>
<name>A0A0V7ZNH2_9CYAN</name>
<dbReference type="EMBL" id="LMTZ01000101">
    <property type="protein sequence ID" value="KST65976.1"/>
    <property type="molecule type" value="Genomic_DNA"/>
</dbReference>